<dbReference type="EMBL" id="RHHM01000001">
    <property type="protein sequence ID" value="RQM39956.1"/>
    <property type="molecule type" value="Genomic_DNA"/>
</dbReference>
<comment type="caution">
    <text evidence="1">The sequence shown here is derived from an EMBL/GenBank/DDBJ whole genome shotgun (WGS) entry which is preliminary data.</text>
</comment>
<evidence type="ECO:0000313" key="1">
    <source>
        <dbReference type="EMBL" id="RQM39956.1"/>
    </source>
</evidence>
<gene>
    <name evidence="1" type="ORF">EB241_01180</name>
</gene>
<name>A0A3N6SQ41_9GAMM</name>
<accession>A0A3N6SQ41</accession>
<protein>
    <submittedName>
        <fullName evidence="1">Uncharacterized protein</fullName>
    </submittedName>
</protein>
<proteinExistence type="predicted"/>
<dbReference type="AlphaFoldDB" id="A0A3N6SQ41"/>
<sequence>MNSLGNIYNYLSRKRVVRSAGSSPDVPFNVLMSNVARFVLHQMTVEEFIKLQPEYDNTDRNAREFIRAGYLTSNVHDFIERCMDIFVLNENSFLLFNAAVSNNSE</sequence>
<keyword evidence="2" id="KW-1185">Reference proteome</keyword>
<reference evidence="1 2" key="1">
    <citation type="submission" date="2018-10" db="EMBL/GenBank/DDBJ databases">
        <title>Draft genome sequence for the type isolate of Erwinia psidii, agent causal of bacterial blight in guava (Psidium guajava) and wilt and die-back of Eucalyptus spp.</title>
        <authorList>
            <person name="Hermenegildo P.S."/>
            <person name="Santos S.A."/>
            <person name="Guimaraes L.M.S."/>
            <person name="Vidigal P.M.P."/>
            <person name="Pereira I.C."/>
            <person name="Badel J.L."/>
            <person name="Alfenas-Zerbini P."/>
            <person name="Ferreira M.A.S.V."/>
            <person name="Alfenas A.C."/>
        </authorList>
    </citation>
    <scope>NUCLEOTIDE SEQUENCE [LARGE SCALE GENOMIC DNA]</scope>
    <source>
        <strain evidence="1 2">IBSBF 435</strain>
    </source>
</reference>
<organism evidence="1 2">
    <name type="scientific">Erwinia psidii</name>
    <dbReference type="NCBI Taxonomy" id="69224"/>
    <lineage>
        <taxon>Bacteria</taxon>
        <taxon>Pseudomonadati</taxon>
        <taxon>Pseudomonadota</taxon>
        <taxon>Gammaproteobacteria</taxon>
        <taxon>Enterobacterales</taxon>
        <taxon>Erwiniaceae</taxon>
        <taxon>Erwinia</taxon>
    </lineage>
</organism>
<dbReference type="Proteomes" id="UP000279457">
    <property type="component" value="Unassembled WGS sequence"/>
</dbReference>
<evidence type="ECO:0000313" key="2">
    <source>
        <dbReference type="Proteomes" id="UP000279457"/>
    </source>
</evidence>